<dbReference type="InterPro" id="IPR052899">
    <property type="entry name" value="Class-I_DAHP_synthase"/>
</dbReference>
<dbReference type="Gene3D" id="3.20.20.70">
    <property type="entry name" value="Aldolase class I"/>
    <property type="match status" value="1"/>
</dbReference>
<dbReference type="Proteomes" id="UP001302349">
    <property type="component" value="Chromosome"/>
</dbReference>
<evidence type="ECO:0000259" key="4">
    <source>
        <dbReference type="PROSITE" id="PS51168"/>
    </source>
</evidence>
<dbReference type="PANTHER" id="PTHR43018">
    <property type="entry name" value="PHOSPHO-2-DEHYDRO-3-DEOXYHEPTONATE ALDOLASE"/>
    <property type="match status" value="1"/>
</dbReference>
<keyword evidence="6" id="KW-1185">Reference proteome</keyword>
<proteinExistence type="predicted"/>
<gene>
    <name evidence="5" type="ORF">RT717_18865</name>
</gene>
<dbReference type="InterPro" id="IPR006218">
    <property type="entry name" value="DAHP1/KDSA"/>
</dbReference>
<organism evidence="5 6">
    <name type="scientific">Imperialibacter roseus</name>
    <dbReference type="NCBI Taxonomy" id="1324217"/>
    <lineage>
        <taxon>Bacteria</taxon>
        <taxon>Pseudomonadati</taxon>
        <taxon>Bacteroidota</taxon>
        <taxon>Cytophagia</taxon>
        <taxon>Cytophagales</taxon>
        <taxon>Flammeovirgaceae</taxon>
        <taxon>Imperialibacter</taxon>
    </lineage>
</organism>
<dbReference type="EC" id="5.4.99.5" evidence="1"/>
<dbReference type="SUPFAM" id="SSF51569">
    <property type="entry name" value="Aldolase"/>
    <property type="match status" value="1"/>
</dbReference>
<sequence>MELTIDKFESWSPVKERPLIISGPCSAESEEQLMDTCTQLYKEGIRVMRAGVWKPRTRPGGFEGIGKEALGWIQNVKKELGVKFAVEVANPDHVEACLAAGIDILWVGARSTVNPFTVQEIADSLVGVDVPVLIKNPINPDLALWLGAIERINKAGITKIGAIHRGFSSFQKTKYRNVPAWQFPIELKREFPEMPLFGDPSHICGNREMLLDVAQKGLDLNYDGLMIESHRDPDNAWSDAKQQVTPARLGEMVRELKPKSAHSTDATFNHFMEQMRDQIDNADREILEALANRMRLVEKMGEFKRDNNVTIFQVDRWNEIYKSRAEWGKSLSLSPDFVEETYKLIHVASIKQQTEIMAKVPAGGEK</sequence>
<dbReference type="Gene3D" id="1.20.59.10">
    <property type="entry name" value="Chorismate mutase"/>
    <property type="match status" value="1"/>
</dbReference>
<accession>A0ABZ0IJD7</accession>
<dbReference type="InterPro" id="IPR002701">
    <property type="entry name" value="CM_II_prokaryot"/>
</dbReference>
<feature type="coiled-coil region" evidence="3">
    <location>
        <begin position="272"/>
        <end position="299"/>
    </location>
</feature>
<dbReference type="SMART" id="SM00830">
    <property type="entry name" value="CM_2"/>
    <property type="match status" value="1"/>
</dbReference>
<evidence type="ECO:0000313" key="5">
    <source>
        <dbReference type="EMBL" id="WOK05148.1"/>
    </source>
</evidence>
<dbReference type="EMBL" id="CP136051">
    <property type="protein sequence ID" value="WOK05148.1"/>
    <property type="molecule type" value="Genomic_DNA"/>
</dbReference>
<keyword evidence="3" id="KW-0175">Coiled coil</keyword>
<feature type="domain" description="Chorismate mutase" evidence="4">
    <location>
        <begin position="266"/>
        <end position="357"/>
    </location>
</feature>
<evidence type="ECO:0000256" key="3">
    <source>
        <dbReference type="SAM" id="Coils"/>
    </source>
</evidence>
<reference evidence="5 6" key="1">
    <citation type="journal article" date="2023" name="Microbiol. Resour. Announc.">
        <title>Complete Genome Sequence of Imperialibacter roseus strain P4T.</title>
        <authorList>
            <person name="Tizabi D.R."/>
            <person name="Bachvaroff T."/>
            <person name="Hill R.T."/>
        </authorList>
    </citation>
    <scope>NUCLEOTIDE SEQUENCE [LARGE SCALE GENOMIC DNA]</scope>
    <source>
        <strain evidence="5 6">P4T</strain>
    </source>
</reference>
<dbReference type="Pfam" id="PF00793">
    <property type="entry name" value="DAHP_synth_1"/>
    <property type="match status" value="1"/>
</dbReference>
<dbReference type="SUPFAM" id="SSF48600">
    <property type="entry name" value="Chorismate mutase II"/>
    <property type="match status" value="1"/>
</dbReference>
<evidence type="ECO:0000256" key="1">
    <source>
        <dbReference type="ARBA" id="ARBA00012404"/>
    </source>
</evidence>
<dbReference type="InterPro" id="IPR036979">
    <property type="entry name" value="CM_dom_sf"/>
</dbReference>
<keyword evidence="2" id="KW-0808">Transferase</keyword>
<dbReference type="PROSITE" id="PS51168">
    <property type="entry name" value="CHORISMATE_MUT_2"/>
    <property type="match status" value="1"/>
</dbReference>
<dbReference type="InterPro" id="IPR036263">
    <property type="entry name" value="Chorismate_II_sf"/>
</dbReference>
<dbReference type="Pfam" id="PF01817">
    <property type="entry name" value="CM_2"/>
    <property type="match status" value="1"/>
</dbReference>
<dbReference type="RefSeq" id="WP_151997986.1">
    <property type="nucleotide sequence ID" value="NZ_CP136051.1"/>
</dbReference>
<evidence type="ECO:0000313" key="6">
    <source>
        <dbReference type="Proteomes" id="UP001302349"/>
    </source>
</evidence>
<dbReference type="InterPro" id="IPR013785">
    <property type="entry name" value="Aldolase_TIM"/>
</dbReference>
<dbReference type="PANTHER" id="PTHR43018:SF1">
    <property type="entry name" value="PROTEIN AROA(G)"/>
    <property type="match status" value="1"/>
</dbReference>
<name>A0ABZ0IJD7_9BACT</name>
<protein>
    <recommendedName>
        <fullName evidence="1">chorismate mutase</fullName>
        <ecNumber evidence="1">5.4.99.5</ecNumber>
    </recommendedName>
</protein>
<evidence type="ECO:0000256" key="2">
    <source>
        <dbReference type="ARBA" id="ARBA00022679"/>
    </source>
</evidence>